<protein>
    <submittedName>
        <fullName evidence="1">Uncharacterized protein</fullName>
    </submittedName>
</protein>
<evidence type="ECO:0000313" key="1">
    <source>
        <dbReference type="EMBL" id="WIV60610.1"/>
    </source>
</evidence>
<proteinExistence type="predicted"/>
<dbReference type="EMBL" id="CP127173">
    <property type="protein sequence ID" value="WIV60610.1"/>
    <property type="molecule type" value="Genomic_DNA"/>
</dbReference>
<evidence type="ECO:0000313" key="2">
    <source>
        <dbReference type="Proteomes" id="UP001227101"/>
    </source>
</evidence>
<sequence length="59" mass="6103">MAPVGADGGCAPADSAAQRILDAAEADGIPRNEVLTVVEVVYAVRNGVPRRADARANER</sequence>
<reference evidence="1 2" key="1">
    <citation type="submission" date="2023-06" db="EMBL/GenBank/DDBJ databases">
        <authorList>
            <person name="Oyuntsetseg B."/>
            <person name="Kim S.B."/>
        </authorList>
    </citation>
    <scope>NUCLEOTIDE SEQUENCE [LARGE SCALE GENOMIC DNA]</scope>
    <source>
        <strain evidence="1 2">2-2</strain>
    </source>
</reference>
<dbReference type="RefSeq" id="WP_285458191.1">
    <property type="nucleotide sequence ID" value="NZ_CP127173.1"/>
</dbReference>
<accession>A0ABY8XZ30</accession>
<name>A0ABY8XZ30_9PSEU</name>
<organism evidence="1 2">
    <name type="scientific">Amycolatopsis nalaikhensis</name>
    <dbReference type="NCBI Taxonomy" id="715472"/>
    <lineage>
        <taxon>Bacteria</taxon>
        <taxon>Bacillati</taxon>
        <taxon>Actinomycetota</taxon>
        <taxon>Actinomycetes</taxon>
        <taxon>Pseudonocardiales</taxon>
        <taxon>Pseudonocardiaceae</taxon>
        <taxon>Amycolatopsis</taxon>
    </lineage>
</organism>
<gene>
    <name evidence="1" type="ORF">QP939_19385</name>
</gene>
<keyword evidence="2" id="KW-1185">Reference proteome</keyword>
<dbReference type="Proteomes" id="UP001227101">
    <property type="component" value="Chromosome"/>
</dbReference>